<proteinExistence type="predicted"/>
<feature type="compositionally biased region" description="Low complexity" evidence="1">
    <location>
        <begin position="191"/>
        <end position="208"/>
    </location>
</feature>
<dbReference type="OrthoDB" id="2442523at2759"/>
<sequence length="363" mass="38925">MSTQIPTSWMQLVVQKTACKKEENTVVFETVCEWNGHRIALEQDPSTCADVTGLFIASAIADLKVGNQLRAKGLLVVNLHDQHSFSVLKLCLHVHEIKTGSEQSDKQSGDSNRSTGNRSSGHGSASDGSFSDGSSNNGSFNDGSSNNGSFNDGSSNNRSFNDGSSSDEFSSDRSSSDRSSSVKSSRDGSSRDGFSSDGSSSNRSSSNRFSKKRSTIKRADLEHETRTRNTSDCDKSSEGELGEEIICDLQIPRSQLPSAKRQLRSKDGRDSHYLDGDTDDDDGNHDASADGGSLALVPSTGSLRALAGLAGSTSRSSGYFIPGRGDYEQDAFFSFNGRGQPTVLVQAIVTKLTVLYTLFQVYS</sequence>
<evidence type="ECO:0000256" key="1">
    <source>
        <dbReference type="SAM" id="MobiDB-lite"/>
    </source>
</evidence>
<gene>
    <name evidence="2" type="ORF">MVEG_12302</name>
</gene>
<feature type="compositionally biased region" description="Polar residues" evidence="1">
    <location>
        <begin position="109"/>
        <end position="118"/>
    </location>
</feature>
<feature type="compositionally biased region" description="Basic and acidic residues" evidence="1">
    <location>
        <begin position="99"/>
        <end position="108"/>
    </location>
</feature>
<protein>
    <submittedName>
        <fullName evidence="2">Uncharacterized protein</fullName>
    </submittedName>
</protein>
<name>A0A086TIU6_9FUNG</name>
<dbReference type="Proteomes" id="UP000243308">
    <property type="component" value="Unassembled WGS sequence"/>
</dbReference>
<reference evidence="2 3" key="1">
    <citation type="submission" date="2011-02" db="EMBL/GenBank/DDBJ databases">
        <title>The Genome Sequence of Mortierella verticillata NRRL 6337.</title>
        <authorList>
            <consortium name="The Broad Institute Genome Sequencing Platform"/>
            <person name="Russ C."/>
            <person name="Cuomo C."/>
            <person name="Burger G."/>
            <person name="Gray M.W."/>
            <person name="Holland P.W.H."/>
            <person name="King N."/>
            <person name="Lang F.B.F."/>
            <person name="Roger A.J."/>
            <person name="Ruiz-Trillo I."/>
            <person name="Young S.K."/>
            <person name="Zeng Q."/>
            <person name="Gargeya S."/>
            <person name="Alvarado L."/>
            <person name="Berlin A."/>
            <person name="Chapman S.B."/>
            <person name="Chen Z."/>
            <person name="Freedman E."/>
            <person name="Gellesch M."/>
            <person name="Goldberg J."/>
            <person name="Griggs A."/>
            <person name="Gujja S."/>
            <person name="Heilman E."/>
            <person name="Heiman D."/>
            <person name="Howarth C."/>
            <person name="Mehta T."/>
            <person name="Neiman D."/>
            <person name="Pearson M."/>
            <person name="Roberts A."/>
            <person name="Saif S."/>
            <person name="Shea T."/>
            <person name="Shenoy N."/>
            <person name="Sisk P."/>
            <person name="Stolte C."/>
            <person name="Sykes S."/>
            <person name="White J."/>
            <person name="Yandava C."/>
            <person name="Haas B."/>
            <person name="Nusbaum C."/>
            <person name="Birren B."/>
        </authorList>
    </citation>
    <scope>NUCLEOTIDE SEQUENCE [LARGE SCALE GENOMIC DNA]</scope>
    <source>
        <strain evidence="2 3">NRRL 6337</strain>
    </source>
</reference>
<feature type="region of interest" description="Disordered" evidence="1">
    <location>
        <begin position="99"/>
        <end position="293"/>
    </location>
</feature>
<organism evidence="2 3">
    <name type="scientific">Podila verticillata NRRL 6337</name>
    <dbReference type="NCBI Taxonomy" id="1069443"/>
    <lineage>
        <taxon>Eukaryota</taxon>
        <taxon>Fungi</taxon>
        <taxon>Fungi incertae sedis</taxon>
        <taxon>Mucoromycota</taxon>
        <taxon>Mortierellomycotina</taxon>
        <taxon>Mortierellomycetes</taxon>
        <taxon>Mortierellales</taxon>
        <taxon>Mortierellaceae</taxon>
        <taxon>Podila</taxon>
    </lineage>
</organism>
<feature type="compositionally biased region" description="Basic and acidic residues" evidence="1">
    <location>
        <begin position="217"/>
        <end position="238"/>
    </location>
</feature>
<evidence type="ECO:0000313" key="2">
    <source>
        <dbReference type="EMBL" id="KFH61873.1"/>
    </source>
</evidence>
<feature type="compositionally biased region" description="Basic and acidic residues" evidence="1">
    <location>
        <begin position="264"/>
        <end position="275"/>
    </location>
</feature>
<keyword evidence="3" id="KW-1185">Reference proteome</keyword>
<dbReference type="AlphaFoldDB" id="A0A086TIU6"/>
<evidence type="ECO:0000313" key="3">
    <source>
        <dbReference type="Proteomes" id="UP000243308"/>
    </source>
</evidence>
<dbReference type="EMBL" id="KN042436">
    <property type="protein sequence ID" value="KFH61873.1"/>
    <property type="molecule type" value="Genomic_DNA"/>
</dbReference>
<accession>A0A086TIU6</accession>
<feature type="compositionally biased region" description="Low complexity" evidence="1">
    <location>
        <begin position="119"/>
        <end position="168"/>
    </location>
</feature>